<dbReference type="SUPFAM" id="SSF52540">
    <property type="entry name" value="P-loop containing nucleoside triphosphate hydrolases"/>
    <property type="match status" value="1"/>
</dbReference>
<keyword evidence="2" id="KW-0378">Hydrolase</keyword>
<keyword evidence="2" id="KW-0067">ATP-binding</keyword>
<dbReference type="GO" id="GO:0003677">
    <property type="term" value="F:DNA binding"/>
    <property type="evidence" value="ECO:0007669"/>
    <property type="project" value="InterPro"/>
</dbReference>
<dbReference type="GO" id="GO:0005524">
    <property type="term" value="F:ATP binding"/>
    <property type="evidence" value="ECO:0007669"/>
    <property type="project" value="InterPro"/>
</dbReference>
<dbReference type="PANTHER" id="PTHR11070">
    <property type="entry name" value="UVRD / RECB / PCRA DNA HELICASE FAMILY MEMBER"/>
    <property type="match status" value="1"/>
</dbReference>
<dbReference type="InterPro" id="IPR000212">
    <property type="entry name" value="DNA_helicase_UvrD/REP"/>
</dbReference>
<evidence type="ECO:0000256" key="1">
    <source>
        <dbReference type="ARBA" id="ARBA00034923"/>
    </source>
</evidence>
<dbReference type="Gene3D" id="3.40.50.300">
    <property type="entry name" value="P-loop containing nucleotide triphosphate hydrolases"/>
    <property type="match status" value="1"/>
</dbReference>
<dbReference type="GO" id="GO:0016787">
    <property type="term" value="F:hydrolase activity"/>
    <property type="evidence" value="ECO:0007669"/>
    <property type="project" value="UniProtKB-KW"/>
</dbReference>
<dbReference type="InterPro" id="IPR027417">
    <property type="entry name" value="P-loop_NTPase"/>
</dbReference>
<dbReference type="GO" id="GO:0000725">
    <property type="term" value="P:recombinational repair"/>
    <property type="evidence" value="ECO:0007669"/>
    <property type="project" value="TreeGrafter"/>
</dbReference>
<comment type="caution">
    <text evidence="2">The sequence shown here is derived from an EMBL/GenBank/DDBJ whole genome shotgun (WGS) entry which is preliminary data.</text>
</comment>
<dbReference type="EMBL" id="JAVIZC010000001">
    <property type="protein sequence ID" value="MDR6100563.1"/>
    <property type="molecule type" value="Genomic_DNA"/>
</dbReference>
<evidence type="ECO:0000313" key="3">
    <source>
        <dbReference type="Proteomes" id="UP001255601"/>
    </source>
</evidence>
<name>A0AAJ2BAW2_9HYPH</name>
<dbReference type="Pfam" id="PF13245">
    <property type="entry name" value="AAA_19"/>
    <property type="match status" value="1"/>
</dbReference>
<gene>
    <name evidence="2" type="ORF">QE369_000741</name>
</gene>
<organism evidence="2 3">
    <name type="scientific">Agrobacterium larrymoorei</name>
    <dbReference type="NCBI Taxonomy" id="160699"/>
    <lineage>
        <taxon>Bacteria</taxon>
        <taxon>Pseudomonadati</taxon>
        <taxon>Pseudomonadota</taxon>
        <taxon>Alphaproteobacteria</taxon>
        <taxon>Hyphomicrobiales</taxon>
        <taxon>Rhizobiaceae</taxon>
        <taxon>Rhizobium/Agrobacterium group</taxon>
        <taxon>Agrobacterium</taxon>
    </lineage>
</organism>
<keyword evidence="2" id="KW-0347">Helicase</keyword>
<accession>A0AAJ2BAW2</accession>
<dbReference type="Proteomes" id="UP001255601">
    <property type="component" value="Unassembled WGS sequence"/>
</dbReference>
<keyword evidence="2" id="KW-0547">Nucleotide-binding</keyword>
<dbReference type="RefSeq" id="WP_309769613.1">
    <property type="nucleotide sequence ID" value="NZ_JAVIZC010000001.1"/>
</dbReference>
<dbReference type="AlphaFoldDB" id="A0AAJ2BAW2"/>
<protein>
    <recommendedName>
        <fullName evidence="1">DNA 3'-5' helicase II</fullName>
    </recommendedName>
</protein>
<dbReference type="GO" id="GO:0043138">
    <property type="term" value="F:3'-5' DNA helicase activity"/>
    <property type="evidence" value="ECO:0007669"/>
    <property type="project" value="TreeGrafter"/>
</dbReference>
<dbReference type="PANTHER" id="PTHR11070:SF2">
    <property type="entry name" value="ATP-DEPENDENT DNA HELICASE SRS2"/>
    <property type="match status" value="1"/>
</dbReference>
<evidence type="ECO:0000313" key="2">
    <source>
        <dbReference type="EMBL" id="MDR6100563.1"/>
    </source>
</evidence>
<proteinExistence type="predicted"/>
<sequence length="367" mass="41940">MSKYHSTSKMPSDNSIVLASAGSGKTTALVEEAGKNGHGRNALITYTLNGRSELANKAYHTFGAIPPHLAINTWYSFVLTHFVRPYQNHIHEPRVKTIIFDRMPDTLRRIPKTNPTFYFTKKQGIWRDRVTDFACRIIEKTDGLPIKRLEDIFTSIHIDEAQDLSGWDLELLEYLLKSKVKISLIGDHRQATFTTNDNPKNKQFTGKEIIRKFEAWEKDGLAKITHHAHSHRCNQAICDFADLIFPDCKKTKSYNEEKTGHDGLFFVKQSNIPAYMKAFAPQPLRYNKTRKIEHGDPLNFGDSKGMTFERTLIYPHSPFEKYIGSGNLADAGKELSKIYVAITRARHSVGFVVPDKFKSNRLPYFNS</sequence>
<reference evidence="2" key="1">
    <citation type="submission" date="2023-08" db="EMBL/GenBank/DDBJ databases">
        <title>Functional and genomic diversity of the sorghum phyllosphere microbiome.</title>
        <authorList>
            <person name="Shade A."/>
        </authorList>
    </citation>
    <scope>NUCLEOTIDE SEQUENCE</scope>
    <source>
        <strain evidence="2">SORGH_AS_0974</strain>
    </source>
</reference>